<name>A0A5Z2KTK3_SALER</name>
<gene>
    <name evidence="2" type="ORF">F1I09_21785</name>
</gene>
<dbReference type="AlphaFoldDB" id="A0A5Z2KTK3"/>
<protein>
    <submittedName>
        <fullName evidence="2">DUF4765 family protein</fullName>
    </submittedName>
</protein>
<proteinExistence type="predicted"/>
<feature type="domain" description="DUF4765" evidence="1">
    <location>
        <begin position="14"/>
        <end position="97"/>
    </location>
</feature>
<evidence type="ECO:0000313" key="2">
    <source>
        <dbReference type="EMBL" id="ECR5108552.1"/>
    </source>
</evidence>
<comment type="caution">
    <text evidence="2">The sequence shown here is derived from an EMBL/GenBank/DDBJ whole genome shotgun (WGS) entry which is preliminary data.</text>
</comment>
<dbReference type="EMBL" id="AAKGKP010000218">
    <property type="protein sequence ID" value="ECR5108552.1"/>
    <property type="molecule type" value="Genomic_DNA"/>
</dbReference>
<accession>A0A5Z2KTK3</accession>
<reference evidence="2" key="1">
    <citation type="submission" date="2019-09" db="EMBL/GenBank/DDBJ databases">
        <authorList>
            <consortium name="PulseNet: The National Subtyping Network for Foodborne Disease Surveillance"/>
            <person name="Tarr C.L."/>
            <person name="Trees E."/>
            <person name="Katz L.S."/>
            <person name="Carleton-Romer H.A."/>
            <person name="Stroika S."/>
            <person name="Kucerova Z."/>
            <person name="Roache K.F."/>
            <person name="Sabol A.L."/>
            <person name="Besser J."/>
            <person name="Gerner-Smidt P."/>
        </authorList>
    </citation>
    <scope>NUCLEOTIDE SEQUENCE</scope>
    <source>
        <strain evidence="2">PNUSAS096409</strain>
    </source>
</reference>
<dbReference type="Pfam" id="PF15962">
    <property type="entry name" value="DUF4765"/>
    <property type="match status" value="1"/>
</dbReference>
<dbReference type="InterPro" id="IPR031886">
    <property type="entry name" value="DUF4765"/>
</dbReference>
<feature type="non-terminal residue" evidence="2">
    <location>
        <position position="97"/>
    </location>
</feature>
<organism evidence="2">
    <name type="scientific">Salmonella enterica</name>
    <name type="common">Salmonella choleraesuis</name>
    <dbReference type="NCBI Taxonomy" id="28901"/>
    <lineage>
        <taxon>Bacteria</taxon>
        <taxon>Pseudomonadati</taxon>
        <taxon>Pseudomonadota</taxon>
        <taxon>Gammaproteobacteria</taxon>
        <taxon>Enterobacterales</taxon>
        <taxon>Enterobacteriaceae</taxon>
        <taxon>Salmonella</taxon>
    </lineage>
</organism>
<sequence length="97" mass="11403">MPITLEHIAAKPFQEKLKAKGIRTWDTIQYLSALDGAYKDTVFHEQISNLPKDYIHLDEMARDEKEYSLNVFDFFFEPTSEIICDVIKSTLDFYYSN</sequence>
<evidence type="ECO:0000259" key="1">
    <source>
        <dbReference type="Pfam" id="PF15962"/>
    </source>
</evidence>